<evidence type="ECO:0000313" key="4">
    <source>
        <dbReference type="Proteomes" id="UP000039865"/>
    </source>
</evidence>
<keyword evidence="1" id="KW-0677">Repeat</keyword>
<dbReference type="PANTHER" id="PTHR43215:SF14">
    <property type="entry name" value="RADIAL SPOKE HEAD 1 HOMOLOG"/>
    <property type="match status" value="1"/>
</dbReference>
<keyword evidence="4" id="KW-1185">Reference proteome</keyword>
<gene>
    <name evidence="3" type="primary">Contig10013.g10701</name>
    <name evidence="3" type="ORF">STYLEM_17659</name>
</gene>
<dbReference type="SMART" id="SM00698">
    <property type="entry name" value="MORN"/>
    <property type="match status" value="4"/>
</dbReference>
<dbReference type="SUPFAM" id="SSF82185">
    <property type="entry name" value="Histone H3 K4-specific methyltransferase SET7/9 N-terminal domain"/>
    <property type="match status" value="1"/>
</dbReference>
<protein>
    <submittedName>
        <fullName evidence="3">Morn repeat protein</fullName>
    </submittedName>
</protein>
<dbReference type="EMBL" id="CCKQ01016676">
    <property type="protein sequence ID" value="CDW88537.1"/>
    <property type="molecule type" value="Genomic_DNA"/>
</dbReference>
<dbReference type="AlphaFoldDB" id="A0A078B5G5"/>
<dbReference type="OMA" id="NMTPFFA"/>
<proteinExistence type="predicted"/>
<dbReference type="Gene3D" id="2.20.110.10">
    <property type="entry name" value="Histone H3 K4-specific methyltransferase SET7/9 N-terminal domain"/>
    <property type="match status" value="1"/>
</dbReference>
<dbReference type="Proteomes" id="UP000039865">
    <property type="component" value="Unassembled WGS sequence"/>
</dbReference>
<accession>A0A078B5G5</accession>
<dbReference type="InParanoid" id="A0A078B5G5"/>
<dbReference type="PANTHER" id="PTHR43215">
    <property type="entry name" value="RADIAL SPOKE HEAD 1 HOMOLOG"/>
    <property type="match status" value="1"/>
</dbReference>
<dbReference type="InterPro" id="IPR003409">
    <property type="entry name" value="MORN"/>
</dbReference>
<feature type="compositionally biased region" description="Pro residues" evidence="2">
    <location>
        <begin position="1"/>
        <end position="11"/>
    </location>
</feature>
<dbReference type="Pfam" id="PF02493">
    <property type="entry name" value="MORN"/>
    <property type="match status" value="3"/>
</dbReference>
<reference evidence="3 4" key="1">
    <citation type="submission" date="2014-06" db="EMBL/GenBank/DDBJ databases">
        <authorList>
            <person name="Swart Estienne"/>
        </authorList>
    </citation>
    <scope>NUCLEOTIDE SEQUENCE [LARGE SCALE GENOMIC DNA]</scope>
    <source>
        <strain evidence="3 4">130c</strain>
    </source>
</reference>
<sequence>MKKGQAPPPQPEVTQDKEEVKEVPQSGYGRFEYINGTLYVGNWKLHNGVKVKHGFGKITFSGATASEFGNEEYSGDWEEDLMHGYGVYKYTSGAVYTGYWHKGKQHGQGIMQFADGSKYEGQWENNLMHGDGLYTDADQVRWEGIFVNGSYESKIQKKLQGDKILKEKRKGYEEKAKEFFTRFMEAFSKSDKKTFKDNLAPFFATVDHVQEFVSDPYPKFEEKQPDKWNEWMKLVFGEGKCKIKALGSKEESSLIPQANIHAEQLREKPGGQLVEVNHIVGDKNFVCVLCELPNENWVLVYYAEKSN</sequence>
<evidence type="ECO:0000256" key="2">
    <source>
        <dbReference type="SAM" id="MobiDB-lite"/>
    </source>
</evidence>
<dbReference type="OrthoDB" id="437960at2759"/>
<organism evidence="3 4">
    <name type="scientific">Stylonychia lemnae</name>
    <name type="common">Ciliate</name>
    <dbReference type="NCBI Taxonomy" id="5949"/>
    <lineage>
        <taxon>Eukaryota</taxon>
        <taxon>Sar</taxon>
        <taxon>Alveolata</taxon>
        <taxon>Ciliophora</taxon>
        <taxon>Intramacronucleata</taxon>
        <taxon>Spirotrichea</taxon>
        <taxon>Stichotrichia</taxon>
        <taxon>Sporadotrichida</taxon>
        <taxon>Oxytrichidae</taxon>
        <taxon>Stylonychinae</taxon>
        <taxon>Stylonychia</taxon>
    </lineage>
</organism>
<evidence type="ECO:0000256" key="1">
    <source>
        <dbReference type="ARBA" id="ARBA00022737"/>
    </source>
</evidence>
<name>A0A078B5G5_STYLE</name>
<evidence type="ECO:0000313" key="3">
    <source>
        <dbReference type="EMBL" id="CDW88537.1"/>
    </source>
</evidence>
<feature type="region of interest" description="Disordered" evidence="2">
    <location>
        <begin position="1"/>
        <end position="21"/>
    </location>
</feature>